<dbReference type="PANTHER" id="PTHR11086:SF18">
    <property type="entry name" value="DEOXYCYTIDYLATE DEAMINASE"/>
    <property type="match status" value="1"/>
</dbReference>
<evidence type="ECO:0000313" key="10">
    <source>
        <dbReference type="EMBL" id="EGD78359.1"/>
    </source>
</evidence>
<dbReference type="Pfam" id="PF00383">
    <property type="entry name" value="dCMP_cyt_deam_1"/>
    <property type="match status" value="1"/>
</dbReference>
<dbReference type="PANTHER" id="PTHR11086">
    <property type="entry name" value="DEOXYCYTIDYLATE DEAMINASE-RELATED"/>
    <property type="match status" value="1"/>
</dbReference>
<dbReference type="CDD" id="cd01286">
    <property type="entry name" value="deoxycytidylate_deaminase"/>
    <property type="match status" value="1"/>
</dbReference>
<dbReference type="GO" id="GO:0009165">
    <property type="term" value="P:nucleotide biosynthetic process"/>
    <property type="evidence" value="ECO:0007669"/>
    <property type="project" value="UniProtKB-KW"/>
</dbReference>
<dbReference type="KEGG" id="sre:PTSG_09425"/>
<evidence type="ECO:0000256" key="8">
    <source>
        <dbReference type="ARBA" id="ARBA00041763"/>
    </source>
</evidence>
<comment type="similarity">
    <text evidence="2">Belongs to the cytidine and deoxycytidylate deaminase family.</text>
</comment>
<dbReference type="OMA" id="HQPQMKE"/>
<dbReference type="FunCoup" id="F2UML0">
    <property type="interactions" value="554"/>
</dbReference>
<dbReference type="RefSeq" id="XP_004989682.1">
    <property type="nucleotide sequence ID" value="XM_004989625.1"/>
</dbReference>
<reference evidence="10" key="1">
    <citation type="submission" date="2009-08" db="EMBL/GenBank/DDBJ databases">
        <title>Annotation of Salpingoeca rosetta.</title>
        <authorList>
            <consortium name="The Broad Institute Genome Sequencing Platform"/>
            <person name="Russ C."/>
            <person name="Cuomo C."/>
            <person name="Burger G."/>
            <person name="Gray M.W."/>
            <person name="Holland P.W.H."/>
            <person name="King N."/>
            <person name="Lang F.B.F."/>
            <person name="Roger A.J."/>
            <person name="Ruiz-Trillo I."/>
            <person name="Young S.K."/>
            <person name="Zeng Q."/>
            <person name="Gargeya S."/>
            <person name="Alvarado L."/>
            <person name="Berlin A."/>
            <person name="Chapman S.B."/>
            <person name="Chen Z."/>
            <person name="Freedman E."/>
            <person name="Gellesch M."/>
            <person name="Goldberg J."/>
            <person name="Griggs A."/>
            <person name="Gujja S."/>
            <person name="Heilman E."/>
            <person name="Heiman D."/>
            <person name="Howarth C."/>
            <person name="Mehta T."/>
            <person name="Neiman D."/>
            <person name="Pearson M."/>
            <person name="Roberts A."/>
            <person name="Saif S."/>
            <person name="Shea T."/>
            <person name="Shenoy N."/>
            <person name="Sisk P."/>
            <person name="Stolte C."/>
            <person name="Sykes S."/>
            <person name="White J."/>
            <person name="Yandava C."/>
            <person name="Haas B."/>
            <person name="Nusbaum C."/>
            <person name="Birren B."/>
        </authorList>
    </citation>
    <scope>NUCLEOTIDE SEQUENCE</scope>
    <source>
        <strain evidence="10">ATCC 50818</strain>
    </source>
</reference>
<dbReference type="InterPro" id="IPR015517">
    <property type="entry name" value="dCMP_deaminase-rel"/>
</dbReference>
<dbReference type="Gene3D" id="3.40.140.10">
    <property type="entry name" value="Cytidine Deaminase, domain 2"/>
    <property type="match status" value="1"/>
</dbReference>
<sequence>MEMPPQPQPQPQPRRQRHICWEDYFMAVAFLSAQRSKDPESQFGACIVNSENKIVGIGYNGMPRGCSDDKLPWRSQGDSVLDTKYPFVCQAEMNAILNRNSSSIRGCRIYVMQFPDNESAKLIIQAGIKEVVYVADEMHNATPYMASRRLFKLARVKCRRFEPTETEIEIDFEAVQRNVMKPRKA</sequence>
<keyword evidence="5" id="KW-0378">Hydrolase</keyword>
<comment type="cofactor">
    <cofactor evidence="1">
        <name>Zn(2+)</name>
        <dbReference type="ChEBI" id="CHEBI:29105"/>
    </cofactor>
</comment>
<evidence type="ECO:0000256" key="3">
    <source>
        <dbReference type="ARBA" id="ARBA00022723"/>
    </source>
</evidence>
<dbReference type="STRING" id="946362.F2UML0"/>
<keyword evidence="6" id="KW-0862">Zinc</keyword>
<evidence type="ECO:0000256" key="7">
    <source>
        <dbReference type="ARBA" id="ARBA00038938"/>
    </source>
</evidence>
<dbReference type="GO" id="GO:0046872">
    <property type="term" value="F:metal ion binding"/>
    <property type="evidence" value="ECO:0007669"/>
    <property type="project" value="UniProtKB-KW"/>
</dbReference>
<evidence type="ECO:0000256" key="6">
    <source>
        <dbReference type="ARBA" id="ARBA00022833"/>
    </source>
</evidence>
<keyword evidence="3" id="KW-0479">Metal-binding</keyword>
<evidence type="ECO:0000256" key="5">
    <source>
        <dbReference type="ARBA" id="ARBA00022801"/>
    </source>
</evidence>
<keyword evidence="11" id="KW-1185">Reference proteome</keyword>
<dbReference type="AlphaFoldDB" id="F2UML0"/>
<dbReference type="EMBL" id="GL832982">
    <property type="protein sequence ID" value="EGD78359.1"/>
    <property type="molecule type" value="Genomic_DNA"/>
</dbReference>
<dbReference type="FunFam" id="3.40.140.10:FF:000021">
    <property type="entry name" value="Deoxycytidylate deaminase"/>
    <property type="match status" value="1"/>
</dbReference>
<evidence type="ECO:0000256" key="1">
    <source>
        <dbReference type="ARBA" id="ARBA00001947"/>
    </source>
</evidence>
<dbReference type="GO" id="GO:0004132">
    <property type="term" value="F:dCMP deaminase activity"/>
    <property type="evidence" value="ECO:0007669"/>
    <property type="project" value="UniProtKB-EC"/>
</dbReference>
<evidence type="ECO:0000259" key="9">
    <source>
        <dbReference type="PROSITE" id="PS51747"/>
    </source>
</evidence>
<dbReference type="GeneID" id="16070233"/>
<dbReference type="GO" id="GO:0005737">
    <property type="term" value="C:cytoplasm"/>
    <property type="evidence" value="ECO:0007669"/>
    <property type="project" value="TreeGrafter"/>
</dbReference>
<dbReference type="SUPFAM" id="SSF53927">
    <property type="entry name" value="Cytidine deaminase-like"/>
    <property type="match status" value="1"/>
</dbReference>
<evidence type="ECO:0000256" key="2">
    <source>
        <dbReference type="ARBA" id="ARBA00006576"/>
    </source>
</evidence>
<dbReference type="eggNOG" id="KOG3127">
    <property type="taxonomic scope" value="Eukaryota"/>
</dbReference>
<gene>
    <name evidence="10" type="ORF">PTSG_09425</name>
</gene>
<evidence type="ECO:0000313" key="11">
    <source>
        <dbReference type="Proteomes" id="UP000007799"/>
    </source>
</evidence>
<organism evidence="10 11">
    <name type="scientific">Salpingoeca rosetta (strain ATCC 50818 / BSB-021)</name>
    <dbReference type="NCBI Taxonomy" id="946362"/>
    <lineage>
        <taxon>Eukaryota</taxon>
        <taxon>Choanoflagellata</taxon>
        <taxon>Craspedida</taxon>
        <taxon>Salpingoecidae</taxon>
        <taxon>Salpingoeca</taxon>
    </lineage>
</organism>
<keyword evidence="4" id="KW-0545">Nucleotide biosynthesis</keyword>
<dbReference type="Proteomes" id="UP000007799">
    <property type="component" value="Unassembled WGS sequence"/>
</dbReference>
<dbReference type="InParanoid" id="F2UML0"/>
<dbReference type="InterPro" id="IPR016193">
    <property type="entry name" value="Cytidine_deaminase-like"/>
</dbReference>
<dbReference type="EC" id="3.5.4.12" evidence="7"/>
<dbReference type="OrthoDB" id="6710946at2759"/>
<evidence type="ECO:0000256" key="4">
    <source>
        <dbReference type="ARBA" id="ARBA00022727"/>
    </source>
</evidence>
<proteinExistence type="inferred from homology"/>
<dbReference type="PROSITE" id="PS51747">
    <property type="entry name" value="CYT_DCMP_DEAMINASES_2"/>
    <property type="match status" value="1"/>
</dbReference>
<protein>
    <recommendedName>
        <fullName evidence="8">dCMP deaminase</fullName>
        <ecNumber evidence="7">3.5.4.12</ecNumber>
    </recommendedName>
    <alternativeName>
        <fullName evidence="8">dCMP deaminase</fullName>
    </alternativeName>
</protein>
<accession>F2UML0</accession>
<dbReference type="InterPro" id="IPR002125">
    <property type="entry name" value="CMP_dCMP_dom"/>
</dbReference>
<name>F2UML0_SALR5</name>
<dbReference type="InterPro" id="IPR035105">
    <property type="entry name" value="Deoxycytidylate_deaminase_dom"/>
</dbReference>
<feature type="domain" description="CMP/dCMP-type deaminase" evidence="9">
    <location>
        <begin position="20"/>
        <end position="151"/>
    </location>
</feature>